<dbReference type="InterPro" id="IPR020013">
    <property type="entry name" value="Flagellar_FlgE/F/G"/>
</dbReference>
<evidence type="ECO:0000259" key="7">
    <source>
        <dbReference type="Pfam" id="PF06429"/>
    </source>
</evidence>
<feature type="domain" description="Flagellar hook protein FlgE/F/G-like D1" evidence="9">
    <location>
        <begin position="84"/>
        <end position="127"/>
    </location>
</feature>
<evidence type="ECO:0000259" key="8">
    <source>
        <dbReference type="Pfam" id="PF07559"/>
    </source>
</evidence>
<organism evidence="10 11">
    <name type="scientific">Pararhizobium mangrovi</name>
    <dbReference type="NCBI Taxonomy" id="2590452"/>
    <lineage>
        <taxon>Bacteria</taxon>
        <taxon>Pseudomonadati</taxon>
        <taxon>Pseudomonadota</taxon>
        <taxon>Alphaproteobacteria</taxon>
        <taxon>Hyphomicrobiales</taxon>
        <taxon>Rhizobiaceae</taxon>
        <taxon>Rhizobium/Agrobacterium group</taxon>
        <taxon>Pararhizobium</taxon>
    </lineage>
</organism>
<dbReference type="EMBL" id="VHLH01000025">
    <property type="protein sequence ID" value="TPW26901.1"/>
    <property type="molecule type" value="Genomic_DNA"/>
</dbReference>
<dbReference type="GO" id="GO:0009424">
    <property type="term" value="C:bacterial-type flagellum hook"/>
    <property type="evidence" value="ECO:0007669"/>
    <property type="project" value="TreeGrafter"/>
</dbReference>
<evidence type="ECO:0000259" key="9">
    <source>
        <dbReference type="Pfam" id="PF22692"/>
    </source>
</evidence>
<dbReference type="Gene3D" id="2.60.98.20">
    <property type="entry name" value="Flagellar hook protein FlgE"/>
    <property type="match status" value="1"/>
</dbReference>
<dbReference type="InterPro" id="IPR053967">
    <property type="entry name" value="LlgE_F_G-like_D1"/>
</dbReference>
<comment type="function">
    <text evidence="5">A flexible structure which links the flagellar filament to the drive apparatus in the basal body.</text>
</comment>
<evidence type="ECO:0000313" key="11">
    <source>
        <dbReference type="Proteomes" id="UP000320314"/>
    </source>
</evidence>
<sequence>MGLYGMMRTGVSGMNAQSNRLGTVSDNIANADTTGYKRSSAEFSSMILPGTESSYNSGGVKTSIRHDISEQGSYTYTSSNTDLAIDGEGFFMVESPNGEQMLTRAGSFSPDADGYLVNSAGYKLLGAASDADTTNLSATSLTPLIMKYNAAVPFPSSAGTLSLNLPAGAADGSSYRTSLTAYDSQGGSQTLDFTFEKTEADTTGTQAAIPNQWNVTVTNRSTGNVLGTRMLDFDDNGALVGGGDLATSADDLGGSTLQALSMSFAGTSQLKSDFSVSSGSIDGSGTTAVSNYTISSDGKVQAMLANSKTIDLGTVALAKVASPDNLSPTTGDAFALTNESGDLQIRTPETGGYGSLISGALENSNVDLASELTNMISSQRSYTANSKVFQTGSDLLNVLVNLQR</sequence>
<dbReference type="Pfam" id="PF06429">
    <property type="entry name" value="Flg_bbr_C"/>
    <property type="match status" value="1"/>
</dbReference>
<feature type="domain" description="Flagellar basal-body/hook protein C-terminal" evidence="7">
    <location>
        <begin position="358"/>
        <end position="402"/>
    </location>
</feature>
<dbReference type="Pfam" id="PF00460">
    <property type="entry name" value="Flg_bb_rod"/>
    <property type="match status" value="1"/>
</dbReference>
<evidence type="ECO:0000256" key="4">
    <source>
        <dbReference type="ARBA" id="ARBA00023143"/>
    </source>
</evidence>
<keyword evidence="10" id="KW-0969">Cilium</keyword>
<dbReference type="RefSeq" id="WP_141167517.1">
    <property type="nucleotide sequence ID" value="NZ_VHLH01000025.1"/>
</dbReference>
<comment type="caution">
    <text evidence="10">The sequence shown here is derived from an EMBL/GenBank/DDBJ whole genome shotgun (WGS) entry which is preliminary data.</text>
</comment>
<evidence type="ECO:0000256" key="3">
    <source>
        <dbReference type="ARBA" id="ARBA00019015"/>
    </source>
</evidence>
<keyword evidence="10" id="KW-0966">Cell projection</keyword>
<comment type="subcellular location">
    <subcellularLocation>
        <location evidence="1 5">Bacterial flagellum basal body</location>
    </subcellularLocation>
</comment>
<evidence type="ECO:0000256" key="1">
    <source>
        <dbReference type="ARBA" id="ARBA00004117"/>
    </source>
</evidence>
<reference evidence="10 11" key="1">
    <citation type="submission" date="2019-06" db="EMBL/GenBank/DDBJ databases">
        <authorList>
            <person name="Li M."/>
        </authorList>
    </citation>
    <scope>NUCLEOTIDE SEQUENCE [LARGE SCALE GENOMIC DNA]</scope>
    <source>
        <strain evidence="10 11">BGMRC6574</strain>
    </source>
</reference>
<dbReference type="OrthoDB" id="8372879at2"/>
<keyword evidence="11" id="KW-1185">Reference proteome</keyword>
<evidence type="ECO:0000313" key="10">
    <source>
        <dbReference type="EMBL" id="TPW26901.1"/>
    </source>
</evidence>
<dbReference type="AlphaFoldDB" id="A0A506U108"/>
<dbReference type="Proteomes" id="UP000320314">
    <property type="component" value="Unassembled WGS sequence"/>
</dbReference>
<dbReference type="GO" id="GO:0009425">
    <property type="term" value="C:bacterial-type flagellum basal body"/>
    <property type="evidence" value="ECO:0007669"/>
    <property type="project" value="UniProtKB-SubCell"/>
</dbReference>
<proteinExistence type="inferred from homology"/>
<feature type="domain" description="Flagellar basal body rod protein N-terminal" evidence="6">
    <location>
        <begin position="7"/>
        <end position="37"/>
    </location>
</feature>
<evidence type="ECO:0000259" key="6">
    <source>
        <dbReference type="Pfam" id="PF00460"/>
    </source>
</evidence>
<protein>
    <recommendedName>
        <fullName evidence="3 5">Flagellar hook protein FlgE</fullName>
    </recommendedName>
</protein>
<dbReference type="InterPro" id="IPR010930">
    <property type="entry name" value="Flg_bb/hook_C_dom"/>
</dbReference>
<dbReference type="PANTHER" id="PTHR30435">
    <property type="entry name" value="FLAGELLAR PROTEIN"/>
    <property type="match status" value="1"/>
</dbReference>
<feature type="domain" description="Flagellar hook protein FlgE D2" evidence="8">
    <location>
        <begin position="171"/>
        <end position="283"/>
    </location>
</feature>
<gene>
    <name evidence="10" type="ORF">FJU11_13080</name>
</gene>
<keyword evidence="4 5" id="KW-0975">Bacterial flagellum</keyword>
<evidence type="ECO:0000256" key="5">
    <source>
        <dbReference type="RuleBase" id="RU362116"/>
    </source>
</evidence>
<dbReference type="PROSITE" id="PS00588">
    <property type="entry name" value="FLAGELLA_BB_ROD"/>
    <property type="match status" value="1"/>
</dbReference>
<dbReference type="NCBIfam" id="TIGR03506">
    <property type="entry name" value="FlgEFG_subfam"/>
    <property type="match status" value="1"/>
</dbReference>
<dbReference type="InterPro" id="IPR011491">
    <property type="entry name" value="FlgE_D2"/>
</dbReference>
<dbReference type="InterPro" id="IPR001444">
    <property type="entry name" value="Flag_bb_rod_N"/>
</dbReference>
<dbReference type="SUPFAM" id="SSF117143">
    <property type="entry name" value="Flagellar hook protein flgE"/>
    <property type="match status" value="1"/>
</dbReference>
<keyword evidence="10" id="KW-0282">Flagellum</keyword>
<dbReference type="GO" id="GO:0071978">
    <property type="term" value="P:bacterial-type flagellum-dependent swarming motility"/>
    <property type="evidence" value="ECO:0007669"/>
    <property type="project" value="TreeGrafter"/>
</dbReference>
<dbReference type="Pfam" id="PF07559">
    <property type="entry name" value="FlgE_D2"/>
    <property type="match status" value="1"/>
</dbReference>
<evidence type="ECO:0000256" key="2">
    <source>
        <dbReference type="ARBA" id="ARBA00009677"/>
    </source>
</evidence>
<dbReference type="PANTHER" id="PTHR30435:SF1">
    <property type="entry name" value="FLAGELLAR HOOK PROTEIN FLGE"/>
    <property type="match status" value="1"/>
</dbReference>
<dbReference type="InterPro" id="IPR037058">
    <property type="entry name" value="Falgellar_hook_FlgE_sf"/>
</dbReference>
<dbReference type="InterPro" id="IPR037925">
    <property type="entry name" value="FlgE/F/G-like"/>
</dbReference>
<accession>A0A506U108</accession>
<name>A0A506U108_9HYPH</name>
<comment type="similarity">
    <text evidence="2 5">Belongs to the flagella basal body rod proteins family.</text>
</comment>
<dbReference type="GO" id="GO:0005829">
    <property type="term" value="C:cytosol"/>
    <property type="evidence" value="ECO:0007669"/>
    <property type="project" value="TreeGrafter"/>
</dbReference>
<dbReference type="InterPro" id="IPR019776">
    <property type="entry name" value="Flagellar_basal_body_rod_CS"/>
</dbReference>
<dbReference type="Pfam" id="PF22692">
    <property type="entry name" value="LlgE_F_G_D1"/>
    <property type="match status" value="1"/>
</dbReference>